<proteinExistence type="predicted"/>
<dbReference type="EMBL" id="LAVV01008155">
    <property type="protein sequence ID" value="KNZ53611.1"/>
    <property type="molecule type" value="Genomic_DNA"/>
</dbReference>
<keyword evidence="4" id="KW-1185">Reference proteome</keyword>
<keyword evidence="2" id="KW-0812">Transmembrane</keyword>
<comment type="caution">
    <text evidence="3">The sequence shown here is derived from an EMBL/GenBank/DDBJ whole genome shotgun (WGS) entry which is preliminary data.</text>
</comment>
<dbReference type="STRING" id="27349.A0A0L6UYI3"/>
<sequence length="473" mass="53437">MRNRGKGMIGKRERGTIMVKLVYHKSASSEQLLSVEIRRISLVETDGRKVKQRIEWTIQILYPLPYPLAKRDTYYKALWIRVTFGISCLFVDDALDELMDVGGERGPPFIVKHEAFFLVCNLIEGILLMGKMMTEICKLNRELLIMYLKTTLLCTMYLSTLIMYYEIISKNINKVCWVIMHRGKISKYASRTMAILASIHEIVKIIISLGHKFHPARAVHLFRFLRSCLEHFDFDTPDSAGSQLITASHSRSQSVFSSLSLLVADFVSLVFASEILWWIVLFVLFVVLCRLNLLYSRPVDPLGISVFSCFLSFLFVSYLTEILSLVSPEKFLASPSFRGCSAIRKRALEGWFGGLHLSPQLLKSMLVCPTTSTLTNKQSSSTTLLRRSVTGLPTLRPRLLSTGPVSPKTVKRSAPSPRLFFTIFTASCSTFAYITYKRSLNETDPRFRSKAFPSFGGAPTVAVTDTPDSKKPS</sequence>
<dbReference type="OrthoDB" id="10620772at2759"/>
<evidence type="ECO:0000313" key="4">
    <source>
        <dbReference type="Proteomes" id="UP000037035"/>
    </source>
</evidence>
<keyword evidence="2" id="KW-1133">Transmembrane helix</keyword>
<name>A0A0L6UYI3_9BASI</name>
<feature type="region of interest" description="Disordered" evidence="1">
    <location>
        <begin position="450"/>
        <end position="473"/>
    </location>
</feature>
<evidence type="ECO:0000256" key="2">
    <source>
        <dbReference type="SAM" id="Phobius"/>
    </source>
</evidence>
<feature type="transmembrane region" description="Helical" evidence="2">
    <location>
        <begin position="302"/>
        <end position="320"/>
    </location>
</feature>
<keyword evidence="2" id="KW-0472">Membrane</keyword>
<feature type="transmembrane region" description="Helical" evidence="2">
    <location>
        <begin position="144"/>
        <end position="165"/>
    </location>
</feature>
<dbReference type="AlphaFoldDB" id="A0A0L6UYI3"/>
<organism evidence="3 4">
    <name type="scientific">Puccinia sorghi</name>
    <dbReference type="NCBI Taxonomy" id="27349"/>
    <lineage>
        <taxon>Eukaryota</taxon>
        <taxon>Fungi</taxon>
        <taxon>Dikarya</taxon>
        <taxon>Basidiomycota</taxon>
        <taxon>Pucciniomycotina</taxon>
        <taxon>Pucciniomycetes</taxon>
        <taxon>Pucciniales</taxon>
        <taxon>Pucciniaceae</taxon>
        <taxon>Puccinia</taxon>
    </lineage>
</organism>
<evidence type="ECO:0000256" key="1">
    <source>
        <dbReference type="SAM" id="MobiDB-lite"/>
    </source>
</evidence>
<dbReference type="Proteomes" id="UP000037035">
    <property type="component" value="Unassembled WGS sequence"/>
</dbReference>
<evidence type="ECO:0000313" key="3">
    <source>
        <dbReference type="EMBL" id="KNZ53611.1"/>
    </source>
</evidence>
<protein>
    <submittedName>
        <fullName evidence="3">Uncharacterized protein</fullName>
    </submittedName>
</protein>
<accession>A0A0L6UYI3</accession>
<reference evidence="3 4" key="1">
    <citation type="submission" date="2015-08" db="EMBL/GenBank/DDBJ databases">
        <title>Next Generation Sequencing and Analysis of the Genome of Puccinia sorghi L Schw, the Causal Agent of Maize Common Rust.</title>
        <authorList>
            <person name="Rochi L."/>
            <person name="Burguener G."/>
            <person name="Darino M."/>
            <person name="Turjanski A."/>
            <person name="Kreff E."/>
            <person name="Dieguez M.J."/>
            <person name="Sacco F."/>
        </authorList>
    </citation>
    <scope>NUCLEOTIDE SEQUENCE [LARGE SCALE GENOMIC DNA]</scope>
    <source>
        <strain evidence="3 4">RO10H11247</strain>
    </source>
</reference>
<gene>
    <name evidence="3" type="ORF">VP01_3188g1</name>
</gene>
<feature type="transmembrane region" description="Helical" evidence="2">
    <location>
        <begin position="275"/>
        <end position="295"/>
    </location>
</feature>
<dbReference type="VEuPathDB" id="FungiDB:VP01_3188g1"/>